<comment type="caution">
    <text evidence="1">The sequence shown here is derived from an EMBL/GenBank/DDBJ whole genome shotgun (WGS) entry which is preliminary data.</text>
</comment>
<dbReference type="Pfam" id="PF13027">
    <property type="entry name" value="DUF3888"/>
    <property type="match status" value="1"/>
</dbReference>
<name>A0A937FKN6_9CLOT</name>
<dbReference type="Proteomes" id="UP000623681">
    <property type="component" value="Unassembled WGS sequence"/>
</dbReference>
<sequence length="75" mass="8389">MKLSVTQPDPELFTFIITVQVVTFVGPHNPPYGIETITIGASPYGTRVIDFKHEDEKLPTHLKVHISNILICLNC</sequence>
<organism evidence="1 2">
    <name type="scientific">Clostridium paridis</name>
    <dbReference type="NCBI Taxonomy" id="2803863"/>
    <lineage>
        <taxon>Bacteria</taxon>
        <taxon>Bacillati</taxon>
        <taxon>Bacillota</taxon>
        <taxon>Clostridia</taxon>
        <taxon>Eubacteriales</taxon>
        <taxon>Clostridiaceae</taxon>
        <taxon>Clostridium</taxon>
    </lineage>
</organism>
<protein>
    <submittedName>
        <fullName evidence="1">DUF3888 domain-containing protein</fullName>
    </submittedName>
</protein>
<reference evidence="1" key="1">
    <citation type="submission" date="2021-01" db="EMBL/GenBank/DDBJ databases">
        <title>Genome public.</title>
        <authorList>
            <person name="Liu C."/>
            <person name="Sun Q."/>
        </authorList>
    </citation>
    <scope>NUCLEOTIDE SEQUENCE</scope>
    <source>
        <strain evidence="1">YIM B02565</strain>
    </source>
</reference>
<accession>A0A937FKN6</accession>
<dbReference type="EMBL" id="JAESWA010000028">
    <property type="protein sequence ID" value="MBL4933816.1"/>
    <property type="molecule type" value="Genomic_DNA"/>
</dbReference>
<keyword evidence="2" id="KW-1185">Reference proteome</keyword>
<evidence type="ECO:0000313" key="1">
    <source>
        <dbReference type="EMBL" id="MBL4933816.1"/>
    </source>
</evidence>
<dbReference type="RefSeq" id="WP_202769378.1">
    <property type="nucleotide sequence ID" value="NZ_JAESWA010000028.1"/>
</dbReference>
<proteinExistence type="predicted"/>
<dbReference type="InterPro" id="IPR024984">
    <property type="entry name" value="DUF3888"/>
</dbReference>
<gene>
    <name evidence="1" type="ORF">JK634_18695</name>
</gene>
<evidence type="ECO:0000313" key="2">
    <source>
        <dbReference type="Proteomes" id="UP000623681"/>
    </source>
</evidence>
<dbReference type="AlphaFoldDB" id="A0A937FKN6"/>